<keyword evidence="2" id="KW-1185">Reference proteome</keyword>
<gene>
    <name evidence="1" type="ORF">O181_114517</name>
</gene>
<accession>A0A9Q3K7Q2</accession>
<evidence type="ECO:0000313" key="2">
    <source>
        <dbReference type="Proteomes" id="UP000765509"/>
    </source>
</evidence>
<dbReference type="AlphaFoldDB" id="A0A9Q3K7Q2"/>
<sequence length="128" mass="14255">MVMPSGLIYDVLYRVRKYITHFKGRLQLLSPKSDGSDQKVIEGPQVLGLPGVVILFQQYSPKRIMAQDSSRSSSRVSIYSNQFPRHQALLGQLNLSIQAAFQQPVTGALGQKTRVAWHSGIKNSLCEP</sequence>
<evidence type="ECO:0000313" key="1">
    <source>
        <dbReference type="EMBL" id="MBW0574802.1"/>
    </source>
</evidence>
<dbReference type="Proteomes" id="UP000765509">
    <property type="component" value="Unassembled WGS sequence"/>
</dbReference>
<proteinExistence type="predicted"/>
<name>A0A9Q3K7Q2_9BASI</name>
<reference evidence="1" key="1">
    <citation type="submission" date="2021-03" db="EMBL/GenBank/DDBJ databases">
        <title>Draft genome sequence of rust myrtle Austropuccinia psidii MF-1, a brazilian biotype.</title>
        <authorList>
            <person name="Quecine M.C."/>
            <person name="Pachon D.M.R."/>
            <person name="Bonatelli M.L."/>
            <person name="Correr F.H."/>
            <person name="Franceschini L.M."/>
            <person name="Leite T.F."/>
            <person name="Margarido G.R.A."/>
            <person name="Almeida C.A."/>
            <person name="Ferrarezi J.A."/>
            <person name="Labate C.A."/>
        </authorList>
    </citation>
    <scope>NUCLEOTIDE SEQUENCE</scope>
    <source>
        <strain evidence="1">MF-1</strain>
    </source>
</reference>
<comment type="caution">
    <text evidence="1">The sequence shown here is derived from an EMBL/GenBank/DDBJ whole genome shotgun (WGS) entry which is preliminary data.</text>
</comment>
<protein>
    <submittedName>
        <fullName evidence="1">Uncharacterized protein</fullName>
    </submittedName>
</protein>
<dbReference type="EMBL" id="AVOT02094980">
    <property type="protein sequence ID" value="MBW0574802.1"/>
    <property type="molecule type" value="Genomic_DNA"/>
</dbReference>
<organism evidence="1 2">
    <name type="scientific">Austropuccinia psidii MF-1</name>
    <dbReference type="NCBI Taxonomy" id="1389203"/>
    <lineage>
        <taxon>Eukaryota</taxon>
        <taxon>Fungi</taxon>
        <taxon>Dikarya</taxon>
        <taxon>Basidiomycota</taxon>
        <taxon>Pucciniomycotina</taxon>
        <taxon>Pucciniomycetes</taxon>
        <taxon>Pucciniales</taxon>
        <taxon>Sphaerophragmiaceae</taxon>
        <taxon>Austropuccinia</taxon>
    </lineage>
</organism>